<accession>A0A8B9FX18</accession>
<feature type="compositionally biased region" description="Polar residues" evidence="4">
    <location>
        <begin position="122"/>
        <end position="134"/>
    </location>
</feature>
<dbReference type="Ensembl" id="ENSACOT00000014002.1">
    <property type="protein sequence ID" value="ENSACOP00000013523.1"/>
    <property type="gene ID" value="ENSACOG00000009404.1"/>
</dbReference>
<dbReference type="Pfam" id="PF12012">
    <property type="entry name" value="DUF3504"/>
    <property type="match status" value="1"/>
</dbReference>
<proteinExistence type="predicted"/>
<dbReference type="InterPro" id="IPR021893">
    <property type="entry name" value="ZMYM2-like_C"/>
</dbReference>
<feature type="region of interest" description="Disordered" evidence="4">
    <location>
        <begin position="114"/>
        <end position="188"/>
    </location>
</feature>
<keyword evidence="2" id="KW-0597">Phosphoprotein</keyword>
<feature type="region of interest" description="Disordered" evidence="4">
    <location>
        <begin position="351"/>
        <end position="408"/>
    </location>
</feature>
<feature type="compositionally biased region" description="Polar residues" evidence="4">
    <location>
        <begin position="385"/>
        <end position="394"/>
    </location>
</feature>
<keyword evidence="1" id="KW-1017">Isopeptide bond</keyword>
<keyword evidence="7" id="KW-1185">Reference proteome</keyword>
<feature type="compositionally biased region" description="Polar residues" evidence="4">
    <location>
        <begin position="352"/>
        <end position="363"/>
    </location>
</feature>
<evidence type="ECO:0000256" key="4">
    <source>
        <dbReference type="SAM" id="MobiDB-lite"/>
    </source>
</evidence>
<feature type="region of interest" description="Disordered" evidence="4">
    <location>
        <begin position="201"/>
        <end position="253"/>
    </location>
</feature>
<dbReference type="PANTHER" id="PTHR46963">
    <property type="entry name" value="SIMILAR TO RIKEN CDNA E130308A19"/>
    <property type="match status" value="1"/>
</dbReference>
<dbReference type="PANTHER" id="PTHR46963:SF3">
    <property type="entry name" value="DUF3504 DOMAIN-CONTAINING PROTEIN"/>
    <property type="match status" value="1"/>
</dbReference>
<reference evidence="6" key="2">
    <citation type="submission" date="2025-09" db="UniProtKB">
        <authorList>
            <consortium name="Ensembl"/>
        </authorList>
    </citation>
    <scope>IDENTIFICATION</scope>
</reference>
<feature type="compositionally biased region" description="Polar residues" evidence="4">
    <location>
        <begin position="207"/>
        <end position="222"/>
    </location>
</feature>
<evidence type="ECO:0000313" key="7">
    <source>
        <dbReference type="Proteomes" id="UP000694522"/>
    </source>
</evidence>
<feature type="compositionally biased region" description="Polar residues" evidence="4">
    <location>
        <begin position="230"/>
        <end position="246"/>
    </location>
</feature>
<evidence type="ECO:0000259" key="5">
    <source>
        <dbReference type="Pfam" id="PF12012"/>
    </source>
</evidence>
<organism evidence="6 7">
    <name type="scientific">Amazona collaria</name>
    <name type="common">yellow-billed parrot</name>
    <dbReference type="NCBI Taxonomy" id="241587"/>
    <lineage>
        <taxon>Eukaryota</taxon>
        <taxon>Metazoa</taxon>
        <taxon>Chordata</taxon>
        <taxon>Craniata</taxon>
        <taxon>Vertebrata</taxon>
        <taxon>Euteleostomi</taxon>
        <taxon>Archelosauria</taxon>
        <taxon>Archosauria</taxon>
        <taxon>Dinosauria</taxon>
        <taxon>Saurischia</taxon>
        <taxon>Theropoda</taxon>
        <taxon>Coelurosauria</taxon>
        <taxon>Aves</taxon>
        <taxon>Neognathae</taxon>
        <taxon>Neoaves</taxon>
        <taxon>Telluraves</taxon>
        <taxon>Australaves</taxon>
        <taxon>Psittaciformes</taxon>
        <taxon>Psittacidae</taxon>
        <taxon>Amazona</taxon>
    </lineage>
</organism>
<dbReference type="AlphaFoldDB" id="A0A8B9FX18"/>
<evidence type="ECO:0000256" key="1">
    <source>
        <dbReference type="ARBA" id="ARBA00022499"/>
    </source>
</evidence>
<evidence type="ECO:0000313" key="6">
    <source>
        <dbReference type="Ensembl" id="ENSACOP00000013523.1"/>
    </source>
</evidence>
<protein>
    <recommendedName>
        <fullName evidence="5">ZMYM2-like/QRICH1 C-terminal domain-containing protein</fullName>
    </recommendedName>
</protein>
<feature type="compositionally biased region" description="Basic and acidic residues" evidence="4">
    <location>
        <begin position="174"/>
        <end position="186"/>
    </location>
</feature>
<keyword evidence="3" id="KW-0832">Ubl conjugation</keyword>
<dbReference type="Proteomes" id="UP000694522">
    <property type="component" value="Unplaced"/>
</dbReference>
<feature type="domain" description="ZMYM2-like/QRICH1 C-terminal" evidence="5">
    <location>
        <begin position="529"/>
        <end position="668"/>
    </location>
</feature>
<evidence type="ECO:0000256" key="3">
    <source>
        <dbReference type="ARBA" id="ARBA00022843"/>
    </source>
</evidence>
<name>A0A8B9FX18_9PSIT</name>
<dbReference type="InterPro" id="IPR042838">
    <property type="entry name" value="KIAA1958"/>
</dbReference>
<evidence type="ECO:0000256" key="2">
    <source>
        <dbReference type="ARBA" id="ARBA00022553"/>
    </source>
</evidence>
<reference evidence="6" key="1">
    <citation type="submission" date="2025-08" db="UniProtKB">
        <authorList>
            <consortium name="Ensembl"/>
        </authorList>
    </citation>
    <scope>IDENTIFICATION</scope>
</reference>
<sequence length="679" mass="75948">MNESASGVKCSDASSLCMDLTNLVTWAHTHGTICKQIPALEIVQNVGHASKDNSVLWICGVGHAYHWQCEKLYIRSREENEAAEKRKRSASCETLAREADLNEKRLRVTPSFEWGKDAVSTGPRSRSPGGTQQDGAVYITHNEPSPSENLKAGKSMKSGFTEEHQSSVSAGEAQTDRPKVKQESSKDLQIISDEEQCISYADDQGDGINQNVLSESPVTSGTAEVDSQMHHSQNTALNKPTATQRPGFTPTGKLSPTVACILKSPLSDQESLDSSFLRLSPPLHPAGSVMEAFTARYPSGSAVLKKHVKSAPASSTDAEAQLVSPASVTFFEFEASVDIQQELQLSPLELRTPQTDFSENVPDNPSEESETLGSRQAPHPLGSLNPKSSNTEQPPATRGVLKKTEKKKNRNSGDIKVFKDWLVLHCPLETREVYNLPPQDLDNYLTLFYSSAKRQNGTDFSPCSLHFFQRSIERYLRDRSYKYSVVRGLEFRASQEALKLKHQQLSQKEREGAWSILENLTDEDVASLQKKGLLGKNHPQAFLHLMFTNIIRGFGARTHTQSHSLYWGQLVLKRNEGEPEYLEWKDNLSTELSTGASGPHLFAKPDDPDNCPVADYKEYTKRRPLDMLHDHDPLYLAPKPLCSIWDQEWYCRKPLTKAKMEKMLKIIIQQVKRPMKSRK</sequence>